<accession>A0A7Y2JYW5</accession>
<evidence type="ECO:0000313" key="1">
    <source>
        <dbReference type="EMBL" id="NNG23303.1"/>
    </source>
</evidence>
<gene>
    <name evidence="1" type="ORF">HGB41_09870</name>
</gene>
<dbReference type="EMBL" id="JABAIV010000003">
    <property type="protein sequence ID" value="NNG23303.1"/>
    <property type="molecule type" value="Genomic_DNA"/>
</dbReference>
<dbReference type="RefSeq" id="WP_171083756.1">
    <property type="nucleotide sequence ID" value="NZ_JABAIV010000003.1"/>
</dbReference>
<dbReference type="Proteomes" id="UP000533905">
    <property type="component" value="Unassembled WGS sequence"/>
</dbReference>
<sequence length="133" mass="14868">MEMLSRLFGPRRRKNQDEIAGRAAHIVVQVLFDVGADRFLNGSIRLDRQFRLRFYAVPPHATTDTLATLPLVELDEARVFRAHVQGARLDTATVGRHAPFLVDGLMRELRARSPALCALPAARSRKPVAAWDG</sequence>
<proteinExistence type="predicted"/>
<keyword evidence="2" id="KW-1185">Reference proteome</keyword>
<organism evidence="1 2">
    <name type="scientific">Telluria aromaticivorans</name>
    <dbReference type="NCBI Taxonomy" id="2725995"/>
    <lineage>
        <taxon>Bacteria</taxon>
        <taxon>Pseudomonadati</taxon>
        <taxon>Pseudomonadota</taxon>
        <taxon>Betaproteobacteria</taxon>
        <taxon>Burkholderiales</taxon>
        <taxon>Oxalobacteraceae</taxon>
        <taxon>Telluria group</taxon>
        <taxon>Telluria</taxon>
    </lineage>
</organism>
<name>A0A7Y2JYW5_9BURK</name>
<evidence type="ECO:0000313" key="2">
    <source>
        <dbReference type="Proteomes" id="UP000533905"/>
    </source>
</evidence>
<dbReference type="AlphaFoldDB" id="A0A7Y2JYW5"/>
<reference evidence="1 2" key="1">
    <citation type="submission" date="2020-04" db="EMBL/GenBank/DDBJ databases">
        <title>Massilia sp. nov., a cold adapted bacteria isolated from Arctic soil.</title>
        <authorList>
            <person name="Son J."/>
            <person name="Ka J.-O."/>
        </authorList>
    </citation>
    <scope>NUCLEOTIDE SEQUENCE [LARGE SCALE GENOMIC DNA]</scope>
    <source>
        <strain evidence="1 2">ML15P13</strain>
    </source>
</reference>
<protein>
    <submittedName>
        <fullName evidence="1">Uncharacterized protein</fullName>
    </submittedName>
</protein>
<comment type="caution">
    <text evidence="1">The sequence shown here is derived from an EMBL/GenBank/DDBJ whole genome shotgun (WGS) entry which is preliminary data.</text>
</comment>